<organism evidence="3">
    <name type="scientific">Timema californicum</name>
    <name type="common">California timema</name>
    <name type="synonym">Walking stick</name>
    <dbReference type="NCBI Taxonomy" id="61474"/>
    <lineage>
        <taxon>Eukaryota</taxon>
        <taxon>Metazoa</taxon>
        <taxon>Ecdysozoa</taxon>
        <taxon>Arthropoda</taxon>
        <taxon>Hexapoda</taxon>
        <taxon>Insecta</taxon>
        <taxon>Pterygota</taxon>
        <taxon>Neoptera</taxon>
        <taxon>Polyneoptera</taxon>
        <taxon>Phasmatodea</taxon>
        <taxon>Timematodea</taxon>
        <taxon>Timematoidea</taxon>
        <taxon>Timematidae</taxon>
        <taxon>Timema</taxon>
    </lineage>
</organism>
<dbReference type="AlphaFoldDB" id="A0A7R9JHN4"/>
<accession>A0A7R9JHN4</accession>
<dbReference type="EC" id="2.3.2.27" evidence="1"/>
<comment type="catalytic activity">
    <reaction evidence="1">
        <text>S-ubiquitinyl-[E2 ubiquitin-conjugating enzyme]-L-cysteine + [acceptor protein]-L-lysine = [E2 ubiquitin-conjugating enzyme]-L-cysteine + N(6)-ubiquitinyl-[acceptor protein]-L-lysine.</text>
        <dbReference type="EC" id="2.3.2.27"/>
    </reaction>
</comment>
<protein>
    <recommendedName>
        <fullName evidence="1">E3 ubiquitin-protein ligase listerin</fullName>
        <ecNumber evidence="1">2.3.2.27</ecNumber>
    </recommendedName>
    <alternativeName>
        <fullName evidence="1">RING-type E3 ubiquitin transferase listerin</fullName>
    </alternativeName>
</protein>
<keyword evidence="1" id="KW-0479">Metal-binding</keyword>
<keyword evidence="1" id="KW-0833">Ubl conjugation pathway</keyword>
<proteinExistence type="inferred from homology"/>
<keyword evidence="1" id="KW-0863">Zinc-finger</keyword>
<comment type="function">
    <text evidence="1">E3 ubiquitin-protein ligase. Component of the ribosome quality control complex (RQC), a ribosome-associated complex that mediates ubiquitination and extraction of incompletely synthesized nascent chains for proteasomal degradation.</text>
</comment>
<dbReference type="InterPro" id="IPR039795">
    <property type="entry name" value="LTN1/Rkr1"/>
</dbReference>
<dbReference type="PANTHER" id="PTHR12389:SF0">
    <property type="entry name" value="E3 UBIQUITIN-PROTEIN LIGASE LISTERIN"/>
    <property type="match status" value="1"/>
</dbReference>
<reference evidence="3" key="1">
    <citation type="submission" date="2020-11" db="EMBL/GenBank/DDBJ databases">
        <authorList>
            <person name="Tran Van P."/>
        </authorList>
    </citation>
    <scope>NUCLEOTIDE SEQUENCE</scope>
</reference>
<evidence type="ECO:0000313" key="3">
    <source>
        <dbReference type="EMBL" id="CAD7579492.1"/>
    </source>
</evidence>
<dbReference type="GO" id="GO:1990112">
    <property type="term" value="C:RQC complex"/>
    <property type="evidence" value="ECO:0007669"/>
    <property type="project" value="UniProtKB-UniRule"/>
</dbReference>
<comment type="similarity">
    <text evidence="1">Belongs to the LTN1 family.</text>
</comment>
<keyword evidence="1" id="KW-0808">Transferase</keyword>
<comment type="pathway">
    <text evidence="1">Protein modification; protein ubiquitination.</text>
</comment>
<feature type="region of interest" description="Disordered" evidence="2">
    <location>
        <begin position="1"/>
        <end position="25"/>
    </location>
</feature>
<gene>
    <name evidence="3" type="ORF">TCMB3V08_LOCUS12026</name>
</gene>
<feature type="compositionally biased region" description="Polar residues" evidence="2">
    <location>
        <begin position="10"/>
        <end position="23"/>
    </location>
</feature>
<evidence type="ECO:0000256" key="1">
    <source>
        <dbReference type="RuleBase" id="RU367090"/>
    </source>
</evidence>
<dbReference type="GO" id="GO:0008270">
    <property type="term" value="F:zinc ion binding"/>
    <property type="evidence" value="ECO:0007669"/>
    <property type="project" value="UniProtKB-KW"/>
</dbReference>
<dbReference type="GO" id="GO:0072344">
    <property type="term" value="P:rescue of stalled ribosome"/>
    <property type="evidence" value="ECO:0007669"/>
    <property type="project" value="UniProtKB-UniRule"/>
</dbReference>
<keyword evidence="1" id="KW-0862">Zinc</keyword>
<sequence>MGGKHKQAQRTKNNARPSSSGRSAQLLGNAAPTFVGFSAAKDGGFVPVLPGFTLTNFDDLDPNINPNFQMVLKKMNKKDSTTKLKEKPPPVHPTEIRTSISPSSAVELNTTSALTNYATEAATRKPPIIFKLDPEMTIMKLELKIPKVKVNLNLIENSPATPQLLQGMMKLSYLTI</sequence>
<dbReference type="GO" id="GO:0061630">
    <property type="term" value="F:ubiquitin protein ligase activity"/>
    <property type="evidence" value="ECO:0007669"/>
    <property type="project" value="UniProtKB-UniRule"/>
</dbReference>
<name>A0A7R9JHN4_TIMCA</name>
<evidence type="ECO:0000256" key="2">
    <source>
        <dbReference type="SAM" id="MobiDB-lite"/>
    </source>
</evidence>
<dbReference type="GO" id="GO:0043023">
    <property type="term" value="F:ribosomal large subunit binding"/>
    <property type="evidence" value="ECO:0007669"/>
    <property type="project" value="TreeGrafter"/>
</dbReference>
<dbReference type="EMBL" id="OE192060">
    <property type="protein sequence ID" value="CAD7579492.1"/>
    <property type="molecule type" value="Genomic_DNA"/>
</dbReference>
<dbReference type="GO" id="GO:1990116">
    <property type="term" value="P:ribosome-associated ubiquitin-dependent protein catabolic process"/>
    <property type="evidence" value="ECO:0007669"/>
    <property type="project" value="UniProtKB-UniRule"/>
</dbReference>
<comment type="subunit">
    <text evidence="1">Component of the ribosome quality control complex (RQC).</text>
</comment>
<dbReference type="GO" id="GO:0005829">
    <property type="term" value="C:cytosol"/>
    <property type="evidence" value="ECO:0007669"/>
    <property type="project" value="UniProtKB-UniRule"/>
</dbReference>
<dbReference type="PANTHER" id="PTHR12389">
    <property type="entry name" value="ZINC FINGER PROTEIN 294"/>
    <property type="match status" value="1"/>
</dbReference>